<name>A0A6J4JE39_9PROT</name>
<organism evidence="1">
    <name type="scientific">uncultured Craurococcus sp</name>
    <dbReference type="NCBI Taxonomy" id="1135998"/>
    <lineage>
        <taxon>Bacteria</taxon>
        <taxon>Pseudomonadati</taxon>
        <taxon>Pseudomonadota</taxon>
        <taxon>Alphaproteobacteria</taxon>
        <taxon>Acetobacterales</taxon>
        <taxon>Acetobacteraceae</taxon>
        <taxon>Craurococcus</taxon>
        <taxon>environmental samples</taxon>
    </lineage>
</organism>
<dbReference type="InterPro" id="IPR003560">
    <property type="entry name" value="DHB_DH"/>
</dbReference>
<dbReference type="PANTHER" id="PTHR43431:SF1">
    <property type="entry name" value="OS08G0476300 PROTEIN"/>
    <property type="match status" value="1"/>
</dbReference>
<dbReference type="Gene3D" id="3.40.50.720">
    <property type="entry name" value="NAD(P)-binding Rossmann-like Domain"/>
    <property type="match status" value="1"/>
</dbReference>
<dbReference type="PANTHER" id="PTHR43431">
    <property type="entry name" value="OXIDOREDUCTASE, SHORT CHAIN DEHYDROGENASE/REDUCTASE FAMILY (AFU_ORTHOLOGUE AFUA_5G14000)"/>
    <property type="match status" value="1"/>
</dbReference>
<evidence type="ECO:0008006" key="2">
    <source>
        <dbReference type="Google" id="ProtNLM"/>
    </source>
</evidence>
<gene>
    <name evidence="1" type="ORF">AVDCRST_MAG27-3546</name>
</gene>
<evidence type="ECO:0000313" key="1">
    <source>
        <dbReference type="EMBL" id="CAA9278022.1"/>
    </source>
</evidence>
<dbReference type="InterPro" id="IPR002347">
    <property type="entry name" value="SDR_fam"/>
</dbReference>
<accession>A0A6J4JE39</accession>
<dbReference type="AlphaFoldDB" id="A0A6J4JE39"/>
<dbReference type="GO" id="GO:0008667">
    <property type="term" value="F:2,3-dihydro-2,3-dihydroxybenzoate dehydrogenase activity"/>
    <property type="evidence" value="ECO:0007669"/>
    <property type="project" value="InterPro"/>
</dbReference>
<dbReference type="PRINTS" id="PR01397">
    <property type="entry name" value="DHBDHDRGNASE"/>
</dbReference>
<dbReference type="EMBL" id="CADCTD010000163">
    <property type="protein sequence ID" value="CAA9278022.1"/>
    <property type="molecule type" value="Genomic_DNA"/>
</dbReference>
<proteinExistence type="predicted"/>
<dbReference type="Pfam" id="PF00106">
    <property type="entry name" value="adh_short"/>
    <property type="match status" value="1"/>
</dbReference>
<dbReference type="GO" id="GO:0019290">
    <property type="term" value="P:siderophore biosynthetic process"/>
    <property type="evidence" value="ECO:0007669"/>
    <property type="project" value="InterPro"/>
</dbReference>
<sequence>MSAPPLCVVVGYGPGVGAAVAQRFAAGGFEVVGLARDPSRHAALAGPGISLRGADAADPQALAAALPAETAVLVYNAYRASFTMPGPSALVPAELQADFAVNVAGALIAAQAVLPGMRAAGRGSILFTGGGLALDPIEWLPAASLAIGKAGLRSLAMTLHAELAPAGIHAGTVTIAGTVAPGTPFAPERVASAFWDLHADPPGAFRSELIFRGS</sequence>
<dbReference type="SUPFAM" id="SSF51735">
    <property type="entry name" value="NAD(P)-binding Rossmann-fold domains"/>
    <property type="match status" value="1"/>
</dbReference>
<dbReference type="InterPro" id="IPR036291">
    <property type="entry name" value="NAD(P)-bd_dom_sf"/>
</dbReference>
<reference evidence="1" key="1">
    <citation type="submission" date="2020-02" db="EMBL/GenBank/DDBJ databases">
        <authorList>
            <person name="Meier V. D."/>
        </authorList>
    </citation>
    <scope>NUCLEOTIDE SEQUENCE</scope>
    <source>
        <strain evidence="1">AVDCRST_MAG27</strain>
    </source>
</reference>
<protein>
    <recommendedName>
        <fullName evidence="2">Short-chain dehydrogenase/reductase SDR</fullName>
    </recommendedName>
</protein>